<feature type="domain" description="DUF4922" evidence="2">
    <location>
        <begin position="476"/>
        <end position="628"/>
    </location>
</feature>
<dbReference type="SUPFAM" id="SSF53448">
    <property type="entry name" value="Nucleotide-diphospho-sugar transferases"/>
    <property type="match status" value="1"/>
</dbReference>
<organism evidence="3 4">
    <name type="scientific">Candidatus Phocaeicola faecigallinarum</name>
    <dbReference type="NCBI Taxonomy" id="2838732"/>
    <lineage>
        <taxon>Bacteria</taxon>
        <taxon>Pseudomonadati</taxon>
        <taxon>Bacteroidota</taxon>
        <taxon>Bacteroidia</taxon>
        <taxon>Bacteroidales</taxon>
        <taxon>Bacteroidaceae</taxon>
        <taxon>Phocaeicola</taxon>
    </lineage>
</organism>
<evidence type="ECO:0000313" key="4">
    <source>
        <dbReference type="Proteomes" id="UP000783796"/>
    </source>
</evidence>
<feature type="domain" description="Glycosyltransferase 2-like" evidence="1">
    <location>
        <begin position="231"/>
        <end position="352"/>
    </location>
</feature>
<name>A0A948TBT8_9BACT</name>
<dbReference type="Pfam" id="PF16269">
    <property type="entry name" value="DUF4922"/>
    <property type="match status" value="1"/>
</dbReference>
<sequence>MNKDITCFTLTDNDNIIGHITKECDRVKRTITIGINEINSTQGIRKILQNTDTDFILIYTKPYPINLGYKAIERMADYLMTDSAGMTYADHYIMKEDTRLPHPVIDYQKGSVRDDFDFGSLIMFRTDIFKKGAESLMAQMEYSFSGLYALRLAVSRIAEIIHIREFLYTEVEDDLRKSGEKQFDYVDPRNRNVQIEREEAFTYHLREIGAYLPQRNRLIDTEEGDFAYEASVIIPVRNRVKTIDDAIKSVLEQETDFKFNIIIIDNHSTDGTTECIEKYKDNEKVIHIVPERTDLGIGGCWNMGIDHPDCGRYAVQLDSDDLYSSPHTLQTIVDKFRAEKCAMVIGSYRMTNFSLETLPPGVIDHKEWTDENGHNNALRINGLGAPRAFYTPLLRKIRVPNTSYGEDYALGLAFSRNYKIGRIYDVVYLCRRWEGNSDAALSIEKINQNNAYKDSLRTLEINRRIGLAEKESEGFIAEQFEKWELCRKNHEALKDIRTKCFNIGGNNIKVQFNPARAVSTLAKLDKSSIEARPCFLCMKNKPEEQDSISIDAGMKFSIRINPYPILPGHLTISSEEHIPQTLADKMDMQLPGKVLQKVEDYFGRDYAIFYNGAKCGASAPDHFHFQAARKADIPFIAQWNEIFKSAVKNETVEMPNGDLCTGFSVNGYVCPIKVFISHSGDIDTELLGRYLDSLTSYHDEAEPRYNMFAWRDAEGKFITAYFPREEHRPSCYFAEGAEQIFVSPGALDMAGLIVTPREEDFVKITETDIKKIYKEVSSWKNHI</sequence>
<dbReference type="InterPro" id="IPR043171">
    <property type="entry name" value="Ap4A_phos1/2-like"/>
</dbReference>
<proteinExistence type="predicted"/>
<dbReference type="Gene3D" id="3.30.428.70">
    <property type="match status" value="1"/>
</dbReference>
<dbReference type="Proteomes" id="UP000783796">
    <property type="component" value="Unassembled WGS sequence"/>
</dbReference>
<dbReference type="InterPro" id="IPR029044">
    <property type="entry name" value="Nucleotide-diphossugar_trans"/>
</dbReference>
<comment type="caution">
    <text evidence="3">The sequence shown here is derived from an EMBL/GenBank/DDBJ whole genome shotgun (WGS) entry which is preliminary data.</text>
</comment>
<reference evidence="3" key="2">
    <citation type="submission" date="2021-04" db="EMBL/GenBank/DDBJ databases">
        <authorList>
            <person name="Gilroy R."/>
        </authorList>
    </citation>
    <scope>NUCLEOTIDE SEQUENCE</scope>
    <source>
        <strain evidence="3">G4-2901</strain>
    </source>
</reference>
<dbReference type="InterPro" id="IPR046320">
    <property type="entry name" value="DUF4922"/>
</dbReference>
<evidence type="ECO:0000259" key="2">
    <source>
        <dbReference type="Pfam" id="PF16269"/>
    </source>
</evidence>
<evidence type="ECO:0000259" key="1">
    <source>
        <dbReference type="Pfam" id="PF00535"/>
    </source>
</evidence>
<dbReference type="AlphaFoldDB" id="A0A948TBT8"/>
<gene>
    <name evidence="3" type="ORF">H9777_06865</name>
</gene>
<dbReference type="InterPro" id="IPR050834">
    <property type="entry name" value="Glycosyltransf_2"/>
</dbReference>
<evidence type="ECO:0000313" key="3">
    <source>
        <dbReference type="EMBL" id="MBU3838024.1"/>
    </source>
</evidence>
<accession>A0A948TBT8</accession>
<dbReference type="Pfam" id="PF00535">
    <property type="entry name" value="Glycos_transf_2"/>
    <property type="match status" value="1"/>
</dbReference>
<protein>
    <submittedName>
        <fullName evidence="3">DUF4922 domain-containing protein</fullName>
    </submittedName>
</protein>
<dbReference type="CDD" id="cd00761">
    <property type="entry name" value="Glyco_tranf_GTA_type"/>
    <property type="match status" value="1"/>
</dbReference>
<dbReference type="EMBL" id="JAHLFW010000062">
    <property type="protein sequence ID" value="MBU3838024.1"/>
    <property type="molecule type" value="Genomic_DNA"/>
</dbReference>
<dbReference type="PANTHER" id="PTHR43685:SF2">
    <property type="entry name" value="GLYCOSYLTRANSFERASE 2-LIKE DOMAIN-CONTAINING PROTEIN"/>
    <property type="match status" value="1"/>
</dbReference>
<dbReference type="InterPro" id="IPR001173">
    <property type="entry name" value="Glyco_trans_2-like"/>
</dbReference>
<dbReference type="PANTHER" id="PTHR43685">
    <property type="entry name" value="GLYCOSYLTRANSFERASE"/>
    <property type="match status" value="1"/>
</dbReference>
<reference evidence="3" key="1">
    <citation type="journal article" date="2021" name="PeerJ">
        <title>Extensive microbial diversity within the chicken gut microbiome revealed by metagenomics and culture.</title>
        <authorList>
            <person name="Gilroy R."/>
            <person name="Ravi A."/>
            <person name="Getino M."/>
            <person name="Pursley I."/>
            <person name="Horton D.L."/>
            <person name="Alikhan N.F."/>
            <person name="Baker D."/>
            <person name="Gharbi K."/>
            <person name="Hall N."/>
            <person name="Watson M."/>
            <person name="Adriaenssens E.M."/>
            <person name="Foster-Nyarko E."/>
            <person name="Jarju S."/>
            <person name="Secka A."/>
            <person name="Antonio M."/>
            <person name="Oren A."/>
            <person name="Chaudhuri R.R."/>
            <person name="La Ragione R."/>
            <person name="Hildebrand F."/>
            <person name="Pallen M.J."/>
        </authorList>
    </citation>
    <scope>NUCLEOTIDE SEQUENCE</scope>
    <source>
        <strain evidence="3">G4-2901</strain>
    </source>
</reference>
<dbReference type="Gene3D" id="3.90.550.10">
    <property type="entry name" value="Spore Coat Polysaccharide Biosynthesis Protein SpsA, Chain A"/>
    <property type="match status" value="1"/>
</dbReference>